<feature type="transmembrane region" description="Helical" evidence="1">
    <location>
        <begin position="157"/>
        <end position="177"/>
    </location>
</feature>
<dbReference type="InterPro" id="IPR007404">
    <property type="entry name" value="YdjM-like"/>
</dbReference>
<dbReference type="Pfam" id="PF04307">
    <property type="entry name" value="YdjM"/>
    <property type="match status" value="1"/>
</dbReference>
<dbReference type="PROSITE" id="PS51257">
    <property type="entry name" value="PROKAR_LIPOPROTEIN"/>
    <property type="match status" value="1"/>
</dbReference>
<keyword evidence="1" id="KW-0812">Transmembrane</keyword>
<name>A0A4R2NPB8_9FLAO</name>
<comment type="caution">
    <text evidence="2">The sequence shown here is derived from an EMBL/GenBank/DDBJ whole genome shotgun (WGS) entry which is preliminary data.</text>
</comment>
<dbReference type="PANTHER" id="PTHR40031:SF1">
    <property type="entry name" value="MEMBRANE-BOUND METAL-DEPENDENT HYDROLASE"/>
    <property type="match status" value="1"/>
</dbReference>
<evidence type="ECO:0000313" key="2">
    <source>
        <dbReference type="EMBL" id="TCP23587.1"/>
    </source>
</evidence>
<dbReference type="PANTHER" id="PTHR40031">
    <property type="entry name" value="HYPOTHETICAL MEMBRANE SPANNING PROTEIN"/>
    <property type="match status" value="1"/>
</dbReference>
<feature type="transmembrane region" description="Helical" evidence="1">
    <location>
        <begin position="117"/>
        <end position="137"/>
    </location>
</feature>
<feature type="transmembrane region" description="Helical" evidence="1">
    <location>
        <begin position="189"/>
        <end position="208"/>
    </location>
</feature>
<dbReference type="RefSeq" id="WP_243693124.1">
    <property type="nucleotide sequence ID" value="NZ_SLXM01000008.1"/>
</dbReference>
<accession>A0A4R2NPB8</accession>
<organism evidence="2 3">
    <name type="scientific">Tenacibaculum skagerrakense</name>
    <dbReference type="NCBI Taxonomy" id="186571"/>
    <lineage>
        <taxon>Bacteria</taxon>
        <taxon>Pseudomonadati</taxon>
        <taxon>Bacteroidota</taxon>
        <taxon>Flavobacteriia</taxon>
        <taxon>Flavobacteriales</taxon>
        <taxon>Flavobacteriaceae</taxon>
        <taxon>Tenacibaculum</taxon>
    </lineage>
</organism>
<dbReference type="AlphaFoldDB" id="A0A4R2NPB8"/>
<proteinExistence type="predicted"/>
<dbReference type="InterPro" id="IPR053170">
    <property type="entry name" value="Transcription_regulator"/>
</dbReference>
<evidence type="ECO:0000313" key="3">
    <source>
        <dbReference type="Proteomes" id="UP000294564"/>
    </source>
</evidence>
<sequence>MLRFCKDLRKLKPIATFAGIMDSLTQIVLGAACGEIALGKKIGNKALLFGAIGGTIPDLDVFMGRVFYSNTIDQLLFHRGFMHSIPFAIIGSFIFGYLFYLLYNIGKRKNTTTQKDWIWLFFLSIFTHPILDCFTPYGTQLFLPFSDYRVAFNNIAVADPLYTLPFLISLIVLMFYKRGTTKRNWWLKAGLYISSFYMLLTVFNKLYVDNVFKKSFKKAGIEYSRFSVQPSILNNILWYGVAETEDDYKVAYYSLLDSSSTINDIVSVPKNHNLLDMSHNDLKKLAWFSNSYYNLASLSDGEFRYNDLRYPLLKNEGNSSSVFGFRLYKNGKRWEYKNDAERFKDTSPSDLINAIWERMKGK</sequence>
<feature type="transmembrane region" description="Helical" evidence="1">
    <location>
        <begin position="80"/>
        <end position="105"/>
    </location>
</feature>
<keyword evidence="1" id="KW-1133">Transmembrane helix</keyword>
<gene>
    <name evidence="2" type="ORF">EV195_10856</name>
</gene>
<dbReference type="Proteomes" id="UP000294564">
    <property type="component" value="Unassembled WGS sequence"/>
</dbReference>
<keyword evidence="1" id="KW-0472">Membrane</keyword>
<evidence type="ECO:0000256" key="1">
    <source>
        <dbReference type="SAM" id="Phobius"/>
    </source>
</evidence>
<reference evidence="2 3" key="1">
    <citation type="submission" date="2019-03" db="EMBL/GenBank/DDBJ databases">
        <title>Genomic Encyclopedia of Type Strains, Phase IV (KMG-IV): sequencing the most valuable type-strain genomes for metagenomic binning, comparative biology and taxonomic classification.</title>
        <authorList>
            <person name="Goeker M."/>
        </authorList>
    </citation>
    <scope>NUCLEOTIDE SEQUENCE [LARGE SCALE GENOMIC DNA]</scope>
    <source>
        <strain evidence="2 3">DSM 14836</strain>
    </source>
</reference>
<dbReference type="EMBL" id="SLXM01000008">
    <property type="protein sequence ID" value="TCP23587.1"/>
    <property type="molecule type" value="Genomic_DNA"/>
</dbReference>
<feature type="transmembrane region" description="Helical" evidence="1">
    <location>
        <begin position="46"/>
        <end position="68"/>
    </location>
</feature>
<keyword evidence="3" id="KW-1185">Reference proteome</keyword>
<protein>
    <submittedName>
        <fullName evidence="2">Inner membrane protein</fullName>
    </submittedName>
</protein>